<evidence type="ECO:0000256" key="1">
    <source>
        <dbReference type="SAM" id="MobiDB-lite"/>
    </source>
</evidence>
<feature type="compositionally biased region" description="Basic and acidic residues" evidence="1">
    <location>
        <begin position="19"/>
        <end position="45"/>
    </location>
</feature>
<evidence type="ECO:0000313" key="2">
    <source>
        <dbReference type="EMBL" id="KAH7155623.1"/>
    </source>
</evidence>
<comment type="caution">
    <text evidence="2">The sequence shown here is derived from an EMBL/GenBank/DDBJ whole genome shotgun (WGS) entry which is preliminary data.</text>
</comment>
<dbReference type="EMBL" id="JAGMUU010000004">
    <property type="protein sequence ID" value="KAH7155623.1"/>
    <property type="molecule type" value="Genomic_DNA"/>
</dbReference>
<name>A0A9P9F8Y7_9HYPO</name>
<feature type="region of interest" description="Disordered" evidence="1">
    <location>
        <begin position="1"/>
        <end position="46"/>
    </location>
</feature>
<accession>A0A9P9F8Y7</accession>
<dbReference type="Proteomes" id="UP000717696">
    <property type="component" value="Unassembled WGS sequence"/>
</dbReference>
<proteinExistence type="predicted"/>
<dbReference type="OrthoDB" id="4589291at2759"/>
<organism evidence="2 3">
    <name type="scientific">Dactylonectria estremocensis</name>
    <dbReference type="NCBI Taxonomy" id="1079267"/>
    <lineage>
        <taxon>Eukaryota</taxon>
        <taxon>Fungi</taxon>
        <taxon>Dikarya</taxon>
        <taxon>Ascomycota</taxon>
        <taxon>Pezizomycotina</taxon>
        <taxon>Sordariomycetes</taxon>
        <taxon>Hypocreomycetidae</taxon>
        <taxon>Hypocreales</taxon>
        <taxon>Nectriaceae</taxon>
        <taxon>Dactylonectria</taxon>
    </lineage>
</organism>
<sequence>MVTAQERLPQQSRAQPRTRRLEEQLRRTSKRVLREPERHAQDESHTVVQKTLNHGLPSNLIMIFFPGAPMAPLSSLAWEARLMVHARDVTRLMREGFHWTEANVSKEAGHFILGSRSLDIGDRAMGWNYTRSYSLVDLADEPQWTANLTVSAREIHVLSEFRPNHLPVDMVSWAAGRNGDGFPVYIFKRHDPKVNFNAIYDDMPLDGWCLGQKFAS</sequence>
<gene>
    <name evidence="2" type="ORF">B0J13DRAFT_545998</name>
</gene>
<reference evidence="2" key="1">
    <citation type="journal article" date="2021" name="Nat. Commun.">
        <title>Genetic determinants of endophytism in the Arabidopsis root mycobiome.</title>
        <authorList>
            <person name="Mesny F."/>
            <person name="Miyauchi S."/>
            <person name="Thiergart T."/>
            <person name="Pickel B."/>
            <person name="Atanasova L."/>
            <person name="Karlsson M."/>
            <person name="Huettel B."/>
            <person name="Barry K.W."/>
            <person name="Haridas S."/>
            <person name="Chen C."/>
            <person name="Bauer D."/>
            <person name="Andreopoulos W."/>
            <person name="Pangilinan J."/>
            <person name="LaButti K."/>
            <person name="Riley R."/>
            <person name="Lipzen A."/>
            <person name="Clum A."/>
            <person name="Drula E."/>
            <person name="Henrissat B."/>
            <person name="Kohler A."/>
            <person name="Grigoriev I.V."/>
            <person name="Martin F.M."/>
            <person name="Hacquard S."/>
        </authorList>
    </citation>
    <scope>NUCLEOTIDE SEQUENCE</scope>
    <source>
        <strain evidence="2">MPI-CAGE-AT-0021</strain>
    </source>
</reference>
<dbReference type="AlphaFoldDB" id="A0A9P9F8Y7"/>
<keyword evidence="3" id="KW-1185">Reference proteome</keyword>
<evidence type="ECO:0000313" key="3">
    <source>
        <dbReference type="Proteomes" id="UP000717696"/>
    </source>
</evidence>
<protein>
    <submittedName>
        <fullName evidence="2">Uncharacterized protein</fullName>
    </submittedName>
</protein>